<organism evidence="1 2">
    <name type="scientific">Caerostris extrusa</name>
    <name type="common">Bark spider</name>
    <name type="synonym">Caerostris bankana</name>
    <dbReference type="NCBI Taxonomy" id="172846"/>
    <lineage>
        <taxon>Eukaryota</taxon>
        <taxon>Metazoa</taxon>
        <taxon>Ecdysozoa</taxon>
        <taxon>Arthropoda</taxon>
        <taxon>Chelicerata</taxon>
        <taxon>Arachnida</taxon>
        <taxon>Araneae</taxon>
        <taxon>Araneomorphae</taxon>
        <taxon>Entelegynae</taxon>
        <taxon>Araneoidea</taxon>
        <taxon>Araneidae</taxon>
        <taxon>Caerostris</taxon>
    </lineage>
</organism>
<reference evidence="1 2" key="1">
    <citation type="submission" date="2021-06" db="EMBL/GenBank/DDBJ databases">
        <title>Caerostris extrusa draft genome.</title>
        <authorList>
            <person name="Kono N."/>
            <person name="Arakawa K."/>
        </authorList>
    </citation>
    <scope>NUCLEOTIDE SEQUENCE [LARGE SCALE GENOMIC DNA]</scope>
</reference>
<gene>
    <name evidence="1" type="ORF">CEXT_218281</name>
</gene>
<name>A0AAV4UIS1_CAEEX</name>
<protein>
    <recommendedName>
        <fullName evidence="3">NADH dehydrogenase subunit 2</fullName>
    </recommendedName>
</protein>
<dbReference type="AlphaFoldDB" id="A0AAV4UIS1"/>
<feature type="non-terminal residue" evidence="1">
    <location>
        <position position="41"/>
    </location>
</feature>
<comment type="caution">
    <text evidence="1">The sequence shown here is derived from an EMBL/GenBank/DDBJ whole genome shotgun (WGS) entry which is preliminary data.</text>
</comment>
<evidence type="ECO:0000313" key="2">
    <source>
        <dbReference type="Proteomes" id="UP001054945"/>
    </source>
</evidence>
<sequence length="41" mass="4528">MALGSKTAYLSYLIPSEIQIPFLITTPTATVGVLYPNFLPW</sequence>
<evidence type="ECO:0000313" key="1">
    <source>
        <dbReference type="EMBL" id="GIY57658.1"/>
    </source>
</evidence>
<accession>A0AAV4UIS1</accession>
<keyword evidence="2" id="KW-1185">Reference proteome</keyword>
<evidence type="ECO:0008006" key="3">
    <source>
        <dbReference type="Google" id="ProtNLM"/>
    </source>
</evidence>
<dbReference type="EMBL" id="BPLR01012939">
    <property type="protein sequence ID" value="GIY57658.1"/>
    <property type="molecule type" value="Genomic_DNA"/>
</dbReference>
<proteinExistence type="predicted"/>
<dbReference type="Proteomes" id="UP001054945">
    <property type="component" value="Unassembled WGS sequence"/>
</dbReference>